<keyword evidence="3" id="KW-1185">Reference proteome</keyword>
<protein>
    <submittedName>
        <fullName evidence="2">Phage baseplate protein</fullName>
    </submittedName>
</protein>
<dbReference type="Proteomes" id="UP000094329">
    <property type="component" value="Unassembled WGS sequence"/>
</dbReference>
<evidence type="ECO:0000313" key="3">
    <source>
        <dbReference type="Proteomes" id="UP000094329"/>
    </source>
</evidence>
<name>A0ABX3A2E9_9GAMM</name>
<dbReference type="Pfam" id="PF04965">
    <property type="entry name" value="GPW_gp25"/>
    <property type="match status" value="1"/>
</dbReference>
<organism evidence="2 3">
    <name type="scientific">Piscirickettsia litoralis</name>
    <dbReference type="NCBI Taxonomy" id="1891921"/>
    <lineage>
        <taxon>Bacteria</taxon>
        <taxon>Pseudomonadati</taxon>
        <taxon>Pseudomonadota</taxon>
        <taxon>Gammaproteobacteria</taxon>
        <taxon>Thiotrichales</taxon>
        <taxon>Piscirickettsiaceae</taxon>
        <taxon>Piscirickettsia</taxon>
    </lineage>
</organism>
<accession>A0ABX3A2E9</accession>
<evidence type="ECO:0000259" key="1">
    <source>
        <dbReference type="Pfam" id="PF04965"/>
    </source>
</evidence>
<sequence length="112" mass="12537">MKKGMNRQTGKSLSGLAHLKQSINDILTTRIGSRANNREYGSNLPNLLDAPLNNDLTMEIYMSTVAALNRWEPRFKTKKVEIIALEQGKVTLTLYGEYVIEGQDVTIDGIQI</sequence>
<proteinExistence type="predicted"/>
<dbReference type="RefSeq" id="WP_069314020.1">
    <property type="nucleotide sequence ID" value="NZ_MDTU01000002.1"/>
</dbReference>
<comment type="caution">
    <text evidence="2">The sequence shown here is derived from an EMBL/GenBank/DDBJ whole genome shotgun (WGS) entry which is preliminary data.</text>
</comment>
<dbReference type="SUPFAM" id="SSF160719">
    <property type="entry name" value="gpW/gp25-like"/>
    <property type="match status" value="1"/>
</dbReference>
<evidence type="ECO:0000313" key="2">
    <source>
        <dbReference type="EMBL" id="ODN41555.1"/>
    </source>
</evidence>
<reference evidence="2 3" key="1">
    <citation type="submission" date="2016-08" db="EMBL/GenBank/DDBJ databases">
        <title>Draft genome sequence of Candidatus Piscirickettsia litoralis, from seawater.</title>
        <authorList>
            <person name="Wan X."/>
            <person name="Lee A.J."/>
            <person name="Hou S."/>
            <person name="Donachie S.P."/>
        </authorList>
    </citation>
    <scope>NUCLEOTIDE SEQUENCE [LARGE SCALE GENOMIC DNA]</scope>
    <source>
        <strain evidence="2 3">Y2</strain>
    </source>
</reference>
<feature type="domain" description="IraD/Gp25-like" evidence="1">
    <location>
        <begin position="15"/>
        <end position="94"/>
    </location>
</feature>
<gene>
    <name evidence="2" type="ORF">BGC07_15720</name>
</gene>
<dbReference type="EMBL" id="MDTU01000002">
    <property type="protein sequence ID" value="ODN41555.1"/>
    <property type="molecule type" value="Genomic_DNA"/>
</dbReference>
<dbReference type="InterPro" id="IPR007048">
    <property type="entry name" value="IraD/Gp25-like"/>
</dbReference>
<dbReference type="Gene3D" id="3.10.450.40">
    <property type="match status" value="1"/>
</dbReference>